<evidence type="ECO:0000313" key="2">
    <source>
        <dbReference type="Proteomes" id="UP000280444"/>
    </source>
</evidence>
<dbReference type="Proteomes" id="UP000280444">
    <property type="component" value="Unassembled WGS sequence"/>
</dbReference>
<evidence type="ECO:0000313" key="1">
    <source>
        <dbReference type="EMBL" id="RRC95926.1"/>
    </source>
</evidence>
<keyword evidence="2" id="KW-1185">Reference proteome</keyword>
<dbReference type="EMBL" id="RQZF01000002">
    <property type="protein sequence ID" value="RRC95926.1"/>
    <property type="molecule type" value="Genomic_DNA"/>
</dbReference>
<gene>
    <name evidence="1" type="ORF">EII11_03495</name>
</gene>
<protein>
    <submittedName>
        <fullName evidence="1">Uncharacterized protein</fullName>
    </submittedName>
</protein>
<comment type="caution">
    <text evidence="1">The sequence shown here is derived from an EMBL/GenBank/DDBJ whole genome shotgun (WGS) entry which is preliminary data.</text>
</comment>
<sequence>MTARSVAGTAASILVLLVCVGAVFALRHYVPSPADVMRTPFVREAAFNESVSLRTYELLARDVTVTKKVEMGSHTYVSPEVFVVVGLELSGGTTERKIGTIEAVSASGLRYWALPESRLCTVKPYEKNVRCDVAIEVARKDLPGLKLEVAAAREATPETLDDVARLDLALSEDSPQVTSPLEAYTVKSDRL</sequence>
<dbReference type="RefSeq" id="WP_124868649.1">
    <property type="nucleotide sequence ID" value="NZ_RQZF01000002.1"/>
</dbReference>
<reference evidence="1 2" key="1">
    <citation type="submission" date="2018-11" db="EMBL/GenBank/DDBJ databases">
        <title>Genomes From Bacteria Associated with the Canine Oral Cavity: a Test Case for Automated Genome-Based Taxonomic Assignment.</title>
        <authorList>
            <person name="Coil D.A."/>
            <person name="Jospin G."/>
            <person name="Darling A.E."/>
            <person name="Wallis C."/>
            <person name="Davis I.J."/>
            <person name="Harris S."/>
            <person name="Eisen J.A."/>
            <person name="Holcombe L.J."/>
            <person name="O'Flynn C."/>
        </authorList>
    </citation>
    <scope>NUCLEOTIDE SEQUENCE [LARGE SCALE GENOMIC DNA]</scope>
    <source>
        <strain evidence="1 2">OH770</strain>
    </source>
</reference>
<accession>A0A3P1SG01</accession>
<organism evidence="1 2">
    <name type="scientific">Schaalia canis</name>
    <dbReference type="NCBI Taxonomy" id="100469"/>
    <lineage>
        <taxon>Bacteria</taxon>
        <taxon>Bacillati</taxon>
        <taxon>Actinomycetota</taxon>
        <taxon>Actinomycetes</taxon>
        <taxon>Actinomycetales</taxon>
        <taxon>Actinomycetaceae</taxon>
        <taxon>Schaalia</taxon>
    </lineage>
</organism>
<proteinExistence type="predicted"/>
<name>A0A3P1SG01_9ACTO</name>
<dbReference type="AlphaFoldDB" id="A0A3P1SG01"/>